<sequence length="395" mass="42403">MRKKRVRTWGVLSHSCDELPLASGGNVFTWMNRVSTRQKITIKDVAREAGCGIATASRVLNRSGPASAEVRERVEKAAGELGFSFSAIGRALQSSRSMTIGCLVPSLANPVFAEAVQGVQEALTGSGYQLLIASSNYDENADNDAIATLLAKEVDGLIVTMAAPDSSVMLKRARQRGTPVSLMFHDPIDGLPTAHVDNFEAAREVARRFADLGHRRTAFLALRFATSDRSRNRYAGFHAECRARGLPDPALIELSEAEANTPELLSSILATLDGLSAVFASNDFLAIAVQKAAQLMGKRVPRDLSVVGFDGIEIGRLLEVPLTTIETAPDAMGRQAARTLLDLMQGGACIQQPPLPFNFRAGGTLAPPRVESRDDDQGATWPPSVHSLKTDLKQG</sequence>
<dbReference type="AlphaFoldDB" id="A0A132C331"/>
<evidence type="ECO:0000313" key="6">
    <source>
        <dbReference type="EMBL" id="KUP94969.1"/>
    </source>
</evidence>
<dbReference type="SUPFAM" id="SSF53822">
    <property type="entry name" value="Periplasmic binding protein-like I"/>
    <property type="match status" value="1"/>
</dbReference>
<dbReference type="PROSITE" id="PS50932">
    <property type="entry name" value="HTH_LACI_2"/>
    <property type="match status" value="1"/>
</dbReference>
<dbReference type="InterPro" id="IPR028082">
    <property type="entry name" value="Peripla_BP_I"/>
</dbReference>
<dbReference type="PANTHER" id="PTHR30146:SF138">
    <property type="entry name" value="TRANSCRIPTIONAL REGULATORY PROTEIN"/>
    <property type="match status" value="1"/>
</dbReference>
<evidence type="ECO:0000256" key="4">
    <source>
        <dbReference type="SAM" id="MobiDB-lite"/>
    </source>
</evidence>
<evidence type="ECO:0000259" key="5">
    <source>
        <dbReference type="PROSITE" id="PS50932"/>
    </source>
</evidence>
<evidence type="ECO:0000256" key="2">
    <source>
        <dbReference type="ARBA" id="ARBA00023125"/>
    </source>
</evidence>
<dbReference type="CDD" id="cd01392">
    <property type="entry name" value="HTH_LacI"/>
    <property type="match status" value="1"/>
</dbReference>
<dbReference type="RefSeq" id="WP_232367674.1">
    <property type="nucleotide sequence ID" value="NZ_LPUY01000008.1"/>
</dbReference>
<reference evidence="6 7" key="1">
    <citation type="submission" date="2015-12" db="EMBL/GenBank/DDBJ databases">
        <title>Genome sequence of the marine Rhodobacteraceae strain O3.65, Candidatus Tritonibacter horizontis.</title>
        <authorList>
            <person name="Poehlein A."/>
            <person name="Giebel H.A."/>
            <person name="Voget S."/>
            <person name="Brinkhoff T."/>
        </authorList>
    </citation>
    <scope>NUCLEOTIDE SEQUENCE [LARGE SCALE GENOMIC DNA]</scope>
    <source>
        <strain evidence="6 7">O3.65</strain>
    </source>
</reference>
<dbReference type="GO" id="GO:0000976">
    <property type="term" value="F:transcription cis-regulatory region binding"/>
    <property type="evidence" value="ECO:0007669"/>
    <property type="project" value="TreeGrafter"/>
</dbReference>
<name>A0A132C331_9RHOB</name>
<dbReference type="PANTHER" id="PTHR30146">
    <property type="entry name" value="LACI-RELATED TRANSCRIPTIONAL REPRESSOR"/>
    <property type="match status" value="1"/>
</dbReference>
<dbReference type="EMBL" id="LPUY01000008">
    <property type="protein sequence ID" value="KUP94969.1"/>
    <property type="molecule type" value="Genomic_DNA"/>
</dbReference>
<dbReference type="Pfam" id="PF00356">
    <property type="entry name" value="LacI"/>
    <property type="match status" value="1"/>
</dbReference>
<keyword evidence="3" id="KW-0804">Transcription</keyword>
<dbReference type="InterPro" id="IPR000843">
    <property type="entry name" value="HTH_LacI"/>
</dbReference>
<evidence type="ECO:0000256" key="1">
    <source>
        <dbReference type="ARBA" id="ARBA00023015"/>
    </source>
</evidence>
<accession>A0A132C331</accession>
<protein>
    <submittedName>
        <fullName evidence="6">HTH-type transcriptional regulator DegA</fullName>
    </submittedName>
</protein>
<gene>
    <name evidence="6" type="primary">degA_1</name>
    <name evidence="6" type="ORF">TRIHO_03060</name>
</gene>
<keyword evidence="1" id="KW-0805">Transcription regulation</keyword>
<evidence type="ECO:0000256" key="3">
    <source>
        <dbReference type="ARBA" id="ARBA00023163"/>
    </source>
</evidence>
<dbReference type="InterPro" id="IPR046335">
    <property type="entry name" value="LacI/GalR-like_sensor"/>
</dbReference>
<feature type="region of interest" description="Disordered" evidence="4">
    <location>
        <begin position="361"/>
        <end position="395"/>
    </location>
</feature>
<dbReference type="GO" id="GO:0003700">
    <property type="term" value="F:DNA-binding transcription factor activity"/>
    <property type="evidence" value="ECO:0007669"/>
    <property type="project" value="TreeGrafter"/>
</dbReference>
<dbReference type="Proteomes" id="UP000068382">
    <property type="component" value="Unassembled WGS sequence"/>
</dbReference>
<dbReference type="InterPro" id="IPR010982">
    <property type="entry name" value="Lambda_DNA-bd_dom_sf"/>
</dbReference>
<feature type="domain" description="HTH lacI-type" evidence="5">
    <location>
        <begin position="40"/>
        <end position="94"/>
    </location>
</feature>
<comment type="caution">
    <text evidence="6">The sequence shown here is derived from an EMBL/GenBank/DDBJ whole genome shotgun (WGS) entry which is preliminary data.</text>
</comment>
<dbReference type="PATRIC" id="fig|1768241.3.peg.306"/>
<keyword evidence="2" id="KW-0238">DNA-binding</keyword>
<dbReference type="SMART" id="SM00354">
    <property type="entry name" value="HTH_LACI"/>
    <property type="match status" value="1"/>
</dbReference>
<dbReference type="Gene3D" id="1.10.260.40">
    <property type="entry name" value="lambda repressor-like DNA-binding domains"/>
    <property type="match status" value="1"/>
</dbReference>
<dbReference type="Gene3D" id="3.40.50.2300">
    <property type="match status" value="2"/>
</dbReference>
<organism evidence="6 7">
    <name type="scientific">Tritonibacter horizontis</name>
    <dbReference type="NCBI Taxonomy" id="1768241"/>
    <lineage>
        <taxon>Bacteria</taxon>
        <taxon>Pseudomonadati</taxon>
        <taxon>Pseudomonadota</taxon>
        <taxon>Alphaproteobacteria</taxon>
        <taxon>Rhodobacterales</taxon>
        <taxon>Paracoccaceae</taxon>
        <taxon>Tritonibacter</taxon>
    </lineage>
</organism>
<proteinExistence type="predicted"/>
<dbReference type="Pfam" id="PF13377">
    <property type="entry name" value="Peripla_BP_3"/>
    <property type="match status" value="1"/>
</dbReference>
<keyword evidence="7" id="KW-1185">Reference proteome</keyword>
<dbReference type="SUPFAM" id="SSF47413">
    <property type="entry name" value="lambda repressor-like DNA-binding domains"/>
    <property type="match status" value="1"/>
</dbReference>
<evidence type="ECO:0000313" key="7">
    <source>
        <dbReference type="Proteomes" id="UP000068382"/>
    </source>
</evidence>